<dbReference type="PANTHER" id="PTHR43798:SF5">
    <property type="entry name" value="MONOACYLGLYCEROL LIPASE ABHD6"/>
    <property type="match status" value="1"/>
</dbReference>
<comment type="caution">
    <text evidence="2">The sequence shown here is derived from an EMBL/GenBank/DDBJ whole genome shotgun (WGS) entry which is preliminary data.</text>
</comment>
<evidence type="ECO:0000313" key="3">
    <source>
        <dbReference type="Proteomes" id="UP000674234"/>
    </source>
</evidence>
<dbReference type="SUPFAM" id="SSF53474">
    <property type="entry name" value="alpha/beta-Hydrolases"/>
    <property type="match status" value="1"/>
</dbReference>
<dbReference type="InterPro" id="IPR029058">
    <property type="entry name" value="AB_hydrolase_fold"/>
</dbReference>
<dbReference type="RefSeq" id="WP_210158457.1">
    <property type="nucleotide sequence ID" value="NZ_JAFCNB010000017.1"/>
</dbReference>
<dbReference type="Gene3D" id="3.40.50.1820">
    <property type="entry name" value="alpha/beta hydrolase"/>
    <property type="match status" value="1"/>
</dbReference>
<dbReference type="Proteomes" id="UP000674234">
    <property type="component" value="Unassembled WGS sequence"/>
</dbReference>
<feature type="domain" description="AB hydrolase-1" evidence="1">
    <location>
        <begin position="37"/>
        <end position="153"/>
    </location>
</feature>
<name>A0A941ALF1_9ACTN</name>
<protein>
    <submittedName>
        <fullName evidence="2">Alpha/beta hydrolase</fullName>
    </submittedName>
</protein>
<organism evidence="2 3">
    <name type="scientific">Microbispora oryzae</name>
    <dbReference type="NCBI Taxonomy" id="2806554"/>
    <lineage>
        <taxon>Bacteria</taxon>
        <taxon>Bacillati</taxon>
        <taxon>Actinomycetota</taxon>
        <taxon>Actinomycetes</taxon>
        <taxon>Streptosporangiales</taxon>
        <taxon>Streptosporangiaceae</taxon>
        <taxon>Microbispora</taxon>
    </lineage>
</organism>
<proteinExistence type="predicted"/>
<gene>
    <name evidence="2" type="ORF">JOL79_25715</name>
</gene>
<dbReference type="PRINTS" id="PR00111">
    <property type="entry name" value="ABHYDROLASE"/>
</dbReference>
<accession>A0A941ALF1</accession>
<dbReference type="GO" id="GO:0046464">
    <property type="term" value="P:acylglycerol catabolic process"/>
    <property type="evidence" value="ECO:0007669"/>
    <property type="project" value="TreeGrafter"/>
</dbReference>
<evidence type="ECO:0000259" key="1">
    <source>
        <dbReference type="Pfam" id="PF00561"/>
    </source>
</evidence>
<keyword evidence="2" id="KW-0378">Hydrolase</keyword>
<dbReference type="EMBL" id="JAFCNB010000017">
    <property type="protein sequence ID" value="MBP2707187.1"/>
    <property type="molecule type" value="Genomic_DNA"/>
</dbReference>
<dbReference type="InterPro" id="IPR050266">
    <property type="entry name" value="AB_hydrolase_sf"/>
</dbReference>
<dbReference type="GO" id="GO:0016020">
    <property type="term" value="C:membrane"/>
    <property type="evidence" value="ECO:0007669"/>
    <property type="project" value="TreeGrafter"/>
</dbReference>
<dbReference type="GO" id="GO:0047372">
    <property type="term" value="F:monoacylglycerol lipase activity"/>
    <property type="evidence" value="ECO:0007669"/>
    <property type="project" value="TreeGrafter"/>
</dbReference>
<dbReference type="PANTHER" id="PTHR43798">
    <property type="entry name" value="MONOACYLGLYCEROL LIPASE"/>
    <property type="match status" value="1"/>
</dbReference>
<keyword evidence="3" id="KW-1185">Reference proteome</keyword>
<sequence length="192" mass="20593">MSQTVSQLTAPNQSIEAANGIRYAYRRFGNTETAAVPLVFLQHFRGNLDNWDPILVDAIAARREVILLDNVGVGGSTGTVPSTVQEMALGALAFIDALGLKTYDLFGFSLGGFVAQEVALIRPPQVRRIVLAGTGPQGGKGFHLWAGEILEAAIRDEPGAEDLLTLFFTRSENGKAKGWEFVLDLHPAGGSR</sequence>
<reference evidence="2" key="1">
    <citation type="submission" date="2021-02" db="EMBL/GenBank/DDBJ databases">
        <title>Draft genome sequence of Microbispora sp. RL4-1S isolated from rice leaves in Thailand.</title>
        <authorList>
            <person name="Muangham S."/>
            <person name="Duangmal K."/>
        </authorList>
    </citation>
    <scope>NUCLEOTIDE SEQUENCE</scope>
    <source>
        <strain evidence="2">RL4-1S</strain>
    </source>
</reference>
<dbReference type="Pfam" id="PF00561">
    <property type="entry name" value="Abhydrolase_1"/>
    <property type="match status" value="1"/>
</dbReference>
<dbReference type="InterPro" id="IPR000073">
    <property type="entry name" value="AB_hydrolase_1"/>
</dbReference>
<dbReference type="AlphaFoldDB" id="A0A941ALF1"/>
<evidence type="ECO:0000313" key="2">
    <source>
        <dbReference type="EMBL" id="MBP2707187.1"/>
    </source>
</evidence>